<dbReference type="AlphaFoldDB" id="A0A4S8ITP4"/>
<sequence length="35" mass="3914">MATQALLSPMEAGRLQLGGRPLHIYRLSKKGFIRC</sequence>
<dbReference type="EMBL" id="PYDT01000008">
    <property type="protein sequence ID" value="THU52071.1"/>
    <property type="molecule type" value="Genomic_DNA"/>
</dbReference>
<evidence type="ECO:0000313" key="2">
    <source>
        <dbReference type="Proteomes" id="UP000317650"/>
    </source>
</evidence>
<name>A0A4S8ITP4_MUSBA</name>
<proteinExistence type="predicted"/>
<dbReference type="Proteomes" id="UP000317650">
    <property type="component" value="Chromosome 10"/>
</dbReference>
<reference evidence="1 2" key="1">
    <citation type="journal article" date="2019" name="Nat. Plants">
        <title>Genome sequencing of Musa balbisiana reveals subgenome evolution and function divergence in polyploid bananas.</title>
        <authorList>
            <person name="Yao X."/>
        </authorList>
    </citation>
    <scope>NUCLEOTIDE SEQUENCE [LARGE SCALE GENOMIC DNA]</scope>
    <source>
        <strain evidence="2">cv. DH-PKW</strain>
        <tissue evidence="1">Leaves</tissue>
    </source>
</reference>
<comment type="caution">
    <text evidence="1">The sequence shown here is derived from an EMBL/GenBank/DDBJ whole genome shotgun (WGS) entry which is preliminary data.</text>
</comment>
<organism evidence="1 2">
    <name type="scientific">Musa balbisiana</name>
    <name type="common">Banana</name>
    <dbReference type="NCBI Taxonomy" id="52838"/>
    <lineage>
        <taxon>Eukaryota</taxon>
        <taxon>Viridiplantae</taxon>
        <taxon>Streptophyta</taxon>
        <taxon>Embryophyta</taxon>
        <taxon>Tracheophyta</taxon>
        <taxon>Spermatophyta</taxon>
        <taxon>Magnoliopsida</taxon>
        <taxon>Liliopsida</taxon>
        <taxon>Zingiberales</taxon>
        <taxon>Musaceae</taxon>
        <taxon>Musa</taxon>
    </lineage>
</organism>
<keyword evidence="2" id="KW-1185">Reference proteome</keyword>
<gene>
    <name evidence="1" type="ORF">C4D60_Mb10t00130</name>
</gene>
<protein>
    <submittedName>
        <fullName evidence="1">Uncharacterized protein</fullName>
    </submittedName>
</protein>
<accession>A0A4S8ITP4</accession>
<evidence type="ECO:0000313" key="1">
    <source>
        <dbReference type="EMBL" id="THU52071.1"/>
    </source>
</evidence>